<evidence type="ECO:0000256" key="2">
    <source>
        <dbReference type="SAM" id="SignalP"/>
    </source>
</evidence>
<evidence type="ECO:0000259" key="3">
    <source>
        <dbReference type="Pfam" id="PF05305"/>
    </source>
</evidence>
<organism evidence="4 5">
    <name type="scientific">Mycobacterium szulgai</name>
    <dbReference type="NCBI Taxonomy" id="1787"/>
    <lineage>
        <taxon>Bacteria</taxon>
        <taxon>Bacillati</taxon>
        <taxon>Actinomycetota</taxon>
        <taxon>Actinomycetes</taxon>
        <taxon>Mycobacteriales</taxon>
        <taxon>Mycobacteriaceae</taxon>
        <taxon>Mycobacterium</taxon>
    </lineage>
</organism>
<feature type="compositionally biased region" description="Pro residues" evidence="1">
    <location>
        <begin position="173"/>
        <end position="221"/>
    </location>
</feature>
<feature type="region of interest" description="Disordered" evidence="1">
    <location>
        <begin position="165"/>
        <end position="221"/>
    </location>
</feature>
<name>A0A1X2EXC3_MYCSZ</name>
<feature type="signal peptide" evidence="2">
    <location>
        <begin position="1"/>
        <end position="33"/>
    </location>
</feature>
<feature type="domain" description="DUF732" evidence="3">
    <location>
        <begin position="38"/>
        <end position="119"/>
    </location>
</feature>
<reference evidence="4 5" key="1">
    <citation type="submission" date="2016-01" db="EMBL/GenBank/DDBJ databases">
        <title>The new phylogeny of the genus Mycobacterium.</title>
        <authorList>
            <person name="Tarcisio F."/>
            <person name="Conor M."/>
            <person name="Antonella G."/>
            <person name="Elisabetta G."/>
            <person name="Giulia F.S."/>
            <person name="Sara T."/>
            <person name="Anna F."/>
            <person name="Clotilde B."/>
            <person name="Roberto B."/>
            <person name="Veronica D.S."/>
            <person name="Fabio R."/>
            <person name="Monica P."/>
            <person name="Olivier J."/>
            <person name="Enrico T."/>
            <person name="Nicola S."/>
        </authorList>
    </citation>
    <scope>NUCLEOTIDE SEQUENCE [LARGE SCALE GENOMIC DNA]</scope>
    <source>
        <strain evidence="4 5">DSM 44166</strain>
    </source>
</reference>
<dbReference type="AlphaFoldDB" id="A0A1X2EXC3"/>
<dbReference type="Pfam" id="PF05305">
    <property type="entry name" value="DUF732"/>
    <property type="match status" value="1"/>
</dbReference>
<feature type="chain" id="PRO_5012191393" description="DUF732 domain-containing protein" evidence="2">
    <location>
        <begin position="34"/>
        <end position="221"/>
    </location>
</feature>
<feature type="non-terminal residue" evidence="4">
    <location>
        <position position="221"/>
    </location>
</feature>
<keyword evidence="5" id="KW-1185">Reference proteome</keyword>
<dbReference type="Proteomes" id="UP000193317">
    <property type="component" value="Unassembled WGS sequence"/>
</dbReference>
<accession>A0A1X2EXC3</accession>
<dbReference type="RefSeq" id="WP_281255895.1">
    <property type="nucleotide sequence ID" value="NZ_LQPW01000040.1"/>
</dbReference>
<dbReference type="EMBL" id="LQPW01000040">
    <property type="protein sequence ID" value="ORX10708.1"/>
    <property type="molecule type" value="Genomic_DNA"/>
</dbReference>
<gene>
    <name evidence="4" type="ORF">AWC27_24455</name>
</gene>
<evidence type="ECO:0000256" key="1">
    <source>
        <dbReference type="SAM" id="MobiDB-lite"/>
    </source>
</evidence>
<comment type="caution">
    <text evidence="4">The sequence shown here is derived from an EMBL/GenBank/DDBJ whole genome shotgun (WGS) entry which is preliminary data.</text>
</comment>
<keyword evidence="2" id="KW-0732">Signal</keyword>
<sequence>MSTHITSHAACLLATATMLFTGSAIWHSSSAAADPSQDEHFLAVLDQLEIPALRNVPSLIVTAHKVCKKLDAGMPVDAVVDALIKNAYNVDPPEQMYPVDRVVRTETRFVIASVEAYCPANRGKIASVSPSRYVTDMPTTQPQFRSVRAVTLAEDGGYPRIVARTGAVSPRQATPPTPPPLPAPPPPPADKILAPPRPVATPPPPRRQQPPPPQQLPPPQQ</sequence>
<proteinExistence type="predicted"/>
<protein>
    <recommendedName>
        <fullName evidence="3">DUF732 domain-containing protein</fullName>
    </recommendedName>
</protein>
<evidence type="ECO:0000313" key="5">
    <source>
        <dbReference type="Proteomes" id="UP000193317"/>
    </source>
</evidence>
<dbReference type="InterPro" id="IPR007969">
    <property type="entry name" value="DUF732"/>
</dbReference>
<evidence type="ECO:0000313" key="4">
    <source>
        <dbReference type="EMBL" id="ORX10708.1"/>
    </source>
</evidence>